<dbReference type="EMBL" id="LWCR01000034">
    <property type="protein sequence ID" value="OAN26505.1"/>
    <property type="molecule type" value="Genomic_DNA"/>
</dbReference>
<name>A0A178LBD2_9PSED</name>
<gene>
    <name evidence="1" type="ORF">A4V15_04930</name>
</gene>
<protein>
    <submittedName>
        <fullName evidence="1">Uncharacterized protein</fullName>
    </submittedName>
</protein>
<sequence length="140" mass="15342">MKRHAYALALVAAAVCSAPAFAMDQDALQFEQASMIAFKSCANKAVIAGTRIGDTARFSDTDSCVAQALSQIEPAYQKALTSLQNNGTARRCLQTYYSNWRTLMKSLPELQSKPPSSVLLTANGGERRLNQYWQFVVSAR</sequence>
<dbReference type="AlphaFoldDB" id="A0A178LBD2"/>
<dbReference type="Proteomes" id="UP000078356">
    <property type="component" value="Unassembled WGS sequence"/>
</dbReference>
<reference evidence="1 2" key="1">
    <citation type="submission" date="2016-04" db="EMBL/GenBank/DDBJ databases">
        <title>Draft Genome Sequences of Staphylococcus capitis Strain H36, S. capitis Strain H65, S. cohnii Strain H62, S. hominis Strain H69, Mycobacterium iranicum Strain H39, Plantibacter sp. Strain H53, Pseudomonas oryzihabitans Strain H72, and Microbacterium sp. Strain H83, isolated from residential settings.</title>
        <authorList>
            <person name="Lymperopoulou D."/>
            <person name="Adams R.I."/>
            <person name="Lindow S."/>
            <person name="Coil D.A."/>
            <person name="Jospin G."/>
            <person name="Eisen J.A."/>
        </authorList>
    </citation>
    <scope>NUCLEOTIDE SEQUENCE [LARGE SCALE GENOMIC DNA]</scope>
    <source>
        <strain evidence="1 2">H72</strain>
    </source>
</reference>
<proteinExistence type="predicted"/>
<evidence type="ECO:0000313" key="1">
    <source>
        <dbReference type="EMBL" id="OAN26505.1"/>
    </source>
</evidence>
<accession>A0A178LBD2</accession>
<dbReference type="RefSeq" id="WP_017640525.1">
    <property type="nucleotide sequence ID" value="NZ_CP102428.1"/>
</dbReference>
<organism evidence="1 2">
    <name type="scientific">Pseudomonas oryzihabitans</name>
    <dbReference type="NCBI Taxonomy" id="47885"/>
    <lineage>
        <taxon>Bacteria</taxon>
        <taxon>Pseudomonadati</taxon>
        <taxon>Pseudomonadota</taxon>
        <taxon>Gammaproteobacteria</taxon>
        <taxon>Pseudomonadales</taxon>
        <taxon>Pseudomonadaceae</taxon>
        <taxon>Pseudomonas</taxon>
    </lineage>
</organism>
<evidence type="ECO:0000313" key="2">
    <source>
        <dbReference type="Proteomes" id="UP000078356"/>
    </source>
</evidence>
<comment type="caution">
    <text evidence="1">The sequence shown here is derived from an EMBL/GenBank/DDBJ whole genome shotgun (WGS) entry which is preliminary data.</text>
</comment>